<evidence type="ECO:0000313" key="1">
    <source>
        <dbReference type="EMBL" id="KAI8022863.1"/>
    </source>
</evidence>
<keyword evidence="1" id="KW-0812">Transmembrane</keyword>
<sequence>MASKSRSSFNTSALPVSLFAHLVAIAVITLVLVWLLHFREGLAFKSINKQKIFNLHPLFMVIGFLIFSGEAIMAYKTVPGTRKAQKLVHLILHFIALLAGIVGIYAVFKYHHETFNIDMYTLHSWIGLSTICLFGLQWLLGFFSFCYPKAETEARSRLTPWHVFFGLVIFFMAILTAETGLMEKFHFLKLHRGQEALIVNFTGLLILVFAVSVGLTVLLPRGYN</sequence>
<keyword evidence="2" id="KW-1185">Reference proteome</keyword>
<dbReference type="Proteomes" id="UP001060215">
    <property type="component" value="Chromosome 6"/>
</dbReference>
<proteinExistence type="predicted"/>
<accession>A0ACC0IBB5</accession>
<evidence type="ECO:0000313" key="2">
    <source>
        <dbReference type="Proteomes" id="UP001060215"/>
    </source>
</evidence>
<reference evidence="1 2" key="1">
    <citation type="journal article" date="2022" name="Plant J.">
        <title>Chromosome-level genome of Camellia lanceoleosa provides a valuable resource for understanding genome evolution and self-incompatibility.</title>
        <authorList>
            <person name="Gong W."/>
            <person name="Xiao S."/>
            <person name="Wang L."/>
            <person name="Liao Z."/>
            <person name="Chang Y."/>
            <person name="Mo W."/>
            <person name="Hu G."/>
            <person name="Li W."/>
            <person name="Zhao G."/>
            <person name="Zhu H."/>
            <person name="Hu X."/>
            <person name="Ji K."/>
            <person name="Xiang X."/>
            <person name="Song Q."/>
            <person name="Yuan D."/>
            <person name="Jin S."/>
            <person name="Zhang L."/>
        </authorList>
    </citation>
    <scope>NUCLEOTIDE SEQUENCE [LARGE SCALE GENOMIC DNA]</scope>
    <source>
        <strain evidence="1">SQ_2022a</strain>
    </source>
</reference>
<comment type="caution">
    <text evidence="1">The sequence shown here is derived from an EMBL/GenBank/DDBJ whole genome shotgun (WGS) entry which is preliminary data.</text>
</comment>
<name>A0ACC0IBB5_9ERIC</name>
<dbReference type="EMBL" id="CM045763">
    <property type="protein sequence ID" value="KAI8022863.1"/>
    <property type="molecule type" value="Genomic_DNA"/>
</dbReference>
<protein>
    <submittedName>
        <fullName evidence="1">Ascorbate-specific transmembrane electron transporter 1</fullName>
    </submittedName>
</protein>
<gene>
    <name evidence="1" type="ORF">LOK49_LG03G01068</name>
</gene>
<keyword evidence="1" id="KW-0472">Membrane</keyword>
<organism evidence="1 2">
    <name type="scientific">Camellia lanceoleosa</name>
    <dbReference type="NCBI Taxonomy" id="1840588"/>
    <lineage>
        <taxon>Eukaryota</taxon>
        <taxon>Viridiplantae</taxon>
        <taxon>Streptophyta</taxon>
        <taxon>Embryophyta</taxon>
        <taxon>Tracheophyta</taxon>
        <taxon>Spermatophyta</taxon>
        <taxon>Magnoliopsida</taxon>
        <taxon>eudicotyledons</taxon>
        <taxon>Gunneridae</taxon>
        <taxon>Pentapetalae</taxon>
        <taxon>asterids</taxon>
        <taxon>Ericales</taxon>
        <taxon>Theaceae</taxon>
        <taxon>Camellia</taxon>
    </lineage>
</organism>